<sequence length="1165" mass="137579">MTPVQVIYYIIFLIVLLPISGAELTRNTKNAPIDLITIGYSWQHGTSDESLHKFVNQFGLYPQKDESQIFRIMTYQMQKWKDLLKSYTDVDTELIFWSQEQTIISIHKTCEEMNLAEFSLLYHIVNTTSNNLLIIDFDSESRDRISILVRIATKCNICAQTAGKVSRTIYFCNKKVSNKWINKLERICQKEHAAMLSLPRNLEDENAIYSWMPRIFASATEHKYHNRFSHSTQQSRTINKVYRDSRSQHMLTRHRRKNRVNARKYKLLKLQREQKNKQKIRKKASDVLEIPIKRRKLLCKYRKSCYETGIIPNTWNIYNILPTFMGLHEAQNNFSEKESMTEMHIKNENEEKEEINEVDLKLLCRYRKSCYKEVGAEIEKDTLKVQAGLSTKELASMALAKVEEKERIAALRFVPKKVITDKNLNKTEEKMKKRLTCKYRKSCYESGIRPEIDVQFGNLYQKIHYFLSHETDKQKIIHKEFNNFSDDEKRIYCKYRKSCYITGQKPVINYGQNFKYMHIVKKQEKVIPLELSCKYRKSCYETGILPDLKKKVAEKETSPMVPKQTVISLQHLKIFCKYRKSCYKRKAEEEQNLNVGLIDEAKTLDNNGIAEKKENEKRKKKIIESFQKKTAFKSEKIEESNVLEKTEHAFETKPIKEINDKKLIKKSKVSIPEKEKRMTATIENEEFKETIYKPKKKKTKEPVEEIRTGPAKKVLKTTLPTTIKKQLIREKKVPEHAESKKQRLKVEKIAKEIKSERIKDEEITKEKEVLVTEEKDFEKESLPIKVPIKEVQSVPLPDENTSPKEVNIYENLSPLTLKLLCKYRKSCYENGKLPPTQVSKEIQDFQEKKEDFKLLELRCKYRKSCYETGKLPENLHENLKIMHSTKKKEEDIPLTLKCKYRKSCYETGKLPLIEKSIFRFPTVQILDEHKEKQFVEKEVNRKLRCKYRKSCYVSGKLPPYLNHTVYVLDTSIKQDENPQLKCKYRKSCYESMGLDIQLNKVRKMEEQKKIQEGVVKPPYRRKSVIKHKEKEQKDEVLEEVTDEKSKRTGKKKSKELTLEAKEQEYLQIKPLESQSRTVTKPRLLNNSQKLKCKYRLKCYDGIPHQITEEKRQLSIKDFRRANGAICSIYYISCRKQAGLPIIERAPIGPNGRRLCRKKKKEEITN</sequence>
<gene>
    <name evidence="3" type="ORF">X798_01511</name>
</gene>
<dbReference type="AlphaFoldDB" id="A0A238C415"/>
<keyword evidence="2" id="KW-0732">Signal</keyword>
<dbReference type="EMBL" id="KZ269980">
    <property type="protein sequence ID" value="OZC11648.1"/>
    <property type="molecule type" value="Genomic_DNA"/>
</dbReference>
<evidence type="ECO:0000313" key="3">
    <source>
        <dbReference type="EMBL" id="OZC11648.1"/>
    </source>
</evidence>
<evidence type="ECO:0000256" key="1">
    <source>
        <dbReference type="SAM" id="MobiDB-lite"/>
    </source>
</evidence>
<proteinExistence type="predicted"/>
<accession>A0A238C415</accession>
<name>A0A238C415_9BILA</name>
<feature type="compositionally biased region" description="Basic and acidic residues" evidence="1">
    <location>
        <begin position="1026"/>
        <end position="1035"/>
    </location>
</feature>
<evidence type="ECO:0000313" key="4">
    <source>
        <dbReference type="Proteomes" id="UP000242913"/>
    </source>
</evidence>
<feature type="chain" id="PRO_5013394129" evidence="2">
    <location>
        <begin position="23"/>
        <end position="1165"/>
    </location>
</feature>
<keyword evidence="4" id="KW-1185">Reference proteome</keyword>
<dbReference type="Proteomes" id="UP000242913">
    <property type="component" value="Unassembled WGS sequence"/>
</dbReference>
<evidence type="ECO:0000256" key="2">
    <source>
        <dbReference type="SAM" id="SignalP"/>
    </source>
</evidence>
<dbReference type="OrthoDB" id="5841829at2759"/>
<feature type="region of interest" description="Disordered" evidence="1">
    <location>
        <begin position="1026"/>
        <end position="1054"/>
    </location>
</feature>
<protein>
    <submittedName>
        <fullName evidence="3">Uncharacterized protein</fullName>
    </submittedName>
</protein>
<organism evidence="3 4">
    <name type="scientific">Onchocerca flexuosa</name>
    <dbReference type="NCBI Taxonomy" id="387005"/>
    <lineage>
        <taxon>Eukaryota</taxon>
        <taxon>Metazoa</taxon>
        <taxon>Ecdysozoa</taxon>
        <taxon>Nematoda</taxon>
        <taxon>Chromadorea</taxon>
        <taxon>Rhabditida</taxon>
        <taxon>Spirurina</taxon>
        <taxon>Spiruromorpha</taxon>
        <taxon>Filarioidea</taxon>
        <taxon>Onchocercidae</taxon>
        <taxon>Onchocerca</taxon>
    </lineage>
</organism>
<reference evidence="3 4" key="1">
    <citation type="submission" date="2015-12" db="EMBL/GenBank/DDBJ databases">
        <title>Draft genome of the nematode, Onchocerca flexuosa.</title>
        <authorList>
            <person name="Mitreva M."/>
        </authorList>
    </citation>
    <scope>NUCLEOTIDE SEQUENCE [LARGE SCALE GENOMIC DNA]</scope>
    <source>
        <strain evidence="3">Red Deer</strain>
    </source>
</reference>
<feature type="signal peptide" evidence="2">
    <location>
        <begin position="1"/>
        <end position="22"/>
    </location>
</feature>